<dbReference type="EMBL" id="GGEC01075179">
    <property type="protein sequence ID" value="MBX55663.1"/>
    <property type="molecule type" value="Transcribed_RNA"/>
</dbReference>
<protein>
    <submittedName>
        <fullName evidence="2">Homeobox-DDT domain protein RLT1 isoform X2</fullName>
    </submittedName>
</protein>
<dbReference type="PANTHER" id="PTHR47713">
    <property type="entry name" value="HOMEODOMAIN-LIKE SUPERFAMILY PROTEIN"/>
    <property type="match status" value="1"/>
</dbReference>
<feature type="compositionally biased region" description="Polar residues" evidence="1">
    <location>
        <begin position="105"/>
        <end position="117"/>
    </location>
</feature>
<sequence length="231" mass="26579">MEGPKCHPRNASDSLEMISHHQQKQKSTSYNYSNSNPGRHSPMDSYDDHAVETSIYSSKGNYKLRFKHDMEAIRSDSFSNHHGCDGRVNTREHMEHWSHDDHSSSPKMAQRNETVSKPSKLVLGSHKSLAMEERSPSSRIAKEDKHYGEMKGAKQYQDPDRVKAHPTNESKVAKRFRVELPKQQYVSKASFPDVLGRSISTKGSSIERPSSFTEDETAETSFFRYREFQRR</sequence>
<dbReference type="AlphaFoldDB" id="A0A2P2PLQ5"/>
<keyword evidence="2" id="KW-0238">DNA-binding</keyword>
<accession>A0A2P2PLQ5</accession>
<reference evidence="2" key="1">
    <citation type="submission" date="2018-02" db="EMBL/GenBank/DDBJ databases">
        <title>Rhizophora mucronata_Transcriptome.</title>
        <authorList>
            <person name="Meera S.P."/>
            <person name="Sreeshan A."/>
            <person name="Augustine A."/>
        </authorList>
    </citation>
    <scope>NUCLEOTIDE SEQUENCE</scope>
    <source>
        <tissue evidence="2">Leaf</tissue>
    </source>
</reference>
<feature type="region of interest" description="Disordered" evidence="1">
    <location>
        <begin position="196"/>
        <end position="218"/>
    </location>
</feature>
<feature type="compositionally biased region" description="Basic and acidic residues" evidence="1">
    <location>
        <begin position="129"/>
        <end position="173"/>
    </location>
</feature>
<name>A0A2P2PLQ5_RHIMU</name>
<feature type="compositionally biased region" description="Polar residues" evidence="1">
    <location>
        <begin position="198"/>
        <end position="212"/>
    </location>
</feature>
<dbReference type="GO" id="GO:0003677">
    <property type="term" value="F:DNA binding"/>
    <property type="evidence" value="ECO:0007669"/>
    <property type="project" value="UniProtKB-KW"/>
</dbReference>
<feature type="compositionally biased region" description="Polar residues" evidence="1">
    <location>
        <begin position="25"/>
        <end position="38"/>
    </location>
</feature>
<keyword evidence="2" id="KW-0371">Homeobox</keyword>
<organism evidence="2">
    <name type="scientific">Rhizophora mucronata</name>
    <name type="common">Asiatic mangrove</name>
    <dbReference type="NCBI Taxonomy" id="61149"/>
    <lineage>
        <taxon>Eukaryota</taxon>
        <taxon>Viridiplantae</taxon>
        <taxon>Streptophyta</taxon>
        <taxon>Embryophyta</taxon>
        <taxon>Tracheophyta</taxon>
        <taxon>Spermatophyta</taxon>
        <taxon>Magnoliopsida</taxon>
        <taxon>eudicotyledons</taxon>
        <taxon>Gunneridae</taxon>
        <taxon>Pentapetalae</taxon>
        <taxon>rosids</taxon>
        <taxon>fabids</taxon>
        <taxon>Malpighiales</taxon>
        <taxon>Rhizophoraceae</taxon>
        <taxon>Rhizophora</taxon>
    </lineage>
</organism>
<dbReference type="PANTHER" id="PTHR47713:SF2">
    <property type="entry name" value="HOMEODOMAIN-LIKE SUPERFAMILY PROTEIN"/>
    <property type="match status" value="1"/>
</dbReference>
<evidence type="ECO:0000256" key="1">
    <source>
        <dbReference type="SAM" id="MobiDB-lite"/>
    </source>
</evidence>
<feature type="region of interest" description="Disordered" evidence="1">
    <location>
        <begin position="94"/>
        <end position="173"/>
    </location>
</feature>
<evidence type="ECO:0000313" key="2">
    <source>
        <dbReference type="EMBL" id="MBX55663.1"/>
    </source>
</evidence>
<feature type="compositionally biased region" description="Basic and acidic residues" evidence="1">
    <location>
        <begin position="94"/>
        <end position="104"/>
    </location>
</feature>
<proteinExistence type="predicted"/>
<feature type="region of interest" description="Disordered" evidence="1">
    <location>
        <begin position="1"/>
        <end position="46"/>
    </location>
</feature>